<gene>
    <name evidence="2" type="ORF">DM01DRAFT_1028600</name>
</gene>
<evidence type="ECO:0000313" key="2">
    <source>
        <dbReference type="EMBL" id="ORX54958.1"/>
    </source>
</evidence>
<reference evidence="2 3" key="1">
    <citation type="submission" date="2016-07" db="EMBL/GenBank/DDBJ databases">
        <title>Pervasive Adenine N6-methylation of Active Genes in Fungi.</title>
        <authorList>
            <consortium name="DOE Joint Genome Institute"/>
            <person name="Mondo S.J."/>
            <person name="Dannebaum R.O."/>
            <person name="Kuo R.C."/>
            <person name="Labutti K."/>
            <person name="Haridas S."/>
            <person name="Kuo A."/>
            <person name="Salamov A."/>
            <person name="Ahrendt S.R."/>
            <person name="Lipzen A."/>
            <person name="Sullivan W."/>
            <person name="Andreopoulos W.B."/>
            <person name="Clum A."/>
            <person name="Lindquist E."/>
            <person name="Daum C."/>
            <person name="Ramamoorthy G.K."/>
            <person name="Gryganskyi A."/>
            <person name="Culley D."/>
            <person name="Magnuson J.K."/>
            <person name="James T.Y."/>
            <person name="O'Malley M.A."/>
            <person name="Stajich J.E."/>
            <person name="Spatafora J.W."/>
            <person name="Visel A."/>
            <person name="Grigoriev I.V."/>
        </authorList>
    </citation>
    <scope>NUCLEOTIDE SEQUENCE [LARGE SCALE GENOMIC DNA]</scope>
    <source>
        <strain evidence="2 3">NRRL 3301</strain>
    </source>
</reference>
<protein>
    <submittedName>
        <fullName evidence="2">Uncharacterized protein</fullName>
    </submittedName>
</protein>
<organism evidence="2 3">
    <name type="scientific">Hesseltinella vesiculosa</name>
    <dbReference type="NCBI Taxonomy" id="101127"/>
    <lineage>
        <taxon>Eukaryota</taxon>
        <taxon>Fungi</taxon>
        <taxon>Fungi incertae sedis</taxon>
        <taxon>Mucoromycota</taxon>
        <taxon>Mucoromycotina</taxon>
        <taxon>Mucoromycetes</taxon>
        <taxon>Mucorales</taxon>
        <taxon>Cunninghamellaceae</taxon>
        <taxon>Hesseltinella</taxon>
    </lineage>
</organism>
<dbReference type="EMBL" id="MCGT01000012">
    <property type="protein sequence ID" value="ORX54958.1"/>
    <property type="molecule type" value="Genomic_DNA"/>
</dbReference>
<name>A0A1X2GIU2_9FUNG</name>
<evidence type="ECO:0000256" key="1">
    <source>
        <dbReference type="SAM" id="MobiDB-lite"/>
    </source>
</evidence>
<proteinExistence type="predicted"/>
<dbReference type="AlphaFoldDB" id="A0A1X2GIU2"/>
<feature type="region of interest" description="Disordered" evidence="1">
    <location>
        <begin position="74"/>
        <end position="120"/>
    </location>
</feature>
<keyword evidence="3" id="KW-1185">Reference proteome</keyword>
<sequence>MNYFRQVKCKDWKLSDALQSYKSKGKRTNLQFLLKKMELDIKMRRDEANVNAGYEDMSIFLDDILALLAFFPSSDEDADSTSPPSPSTPLPGKHDQSSPVSNHQDKPGSGMESIGKVETYNDFRHSQYDFRH</sequence>
<dbReference type="Proteomes" id="UP000242146">
    <property type="component" value="Unassembled WGS sequence"/>
</dbReference>
<comment type="caution">
    <text evidence="2">The sequence shown here is derived from an EMBL/GenBank/DDBJ whole genome shotgun (WGS) entry which is preliminary data.</text>
</comment>
<accession>A0A1X2GIU2</accession>
<evidence type="ECO:0000313" key="3">
    <source>
        <dbReference type="Proteomes" id="UP000242146"/>
    </source>
</evidence>